<dbReference type="EMBL" id="BONE01000002">
    <property type="protein sequence ID" value="GIF70964.1"/>
    <property type="molecule type" value="Genomic_DNA"/>
</dbReference>
<evidence type="ECO:0000313" key="1">
    <source>
        <dbReference type="EMBL" id="GIF70964.1"/>
    </source>
</evidence>
<dbReference type="PANTHER" id="PTHR43388:SF1">
    <property type="entry name" value="HYDROGENASE MATURATION FACTOR HOXX"/>
    <property type="match status" value="1"/>
</dbReference>
<dbReference type="GO" id="GO:0016740">
    <property type="term" value="F:transferase activity"/>
    <property type="evidence" value="ECO:0007669"/>
    <property type="project" value="UniProtKB-KW"/>
</dbReference>
<dbReference type="PANTHER" id="PTHR43388">
    <property type="entry name" value="HYDROGENASE MATURATION FACTOR HOXX"/>
    <property type="match status" value="1"/>
</dbReference>
<dbReference type="SUPFAM" id="SSF52096">
    <property type="entry name" value="ClpP/crotonase"/>
    <property type="match status" value="1"/>
</dbReference>
<dbReference type="SUPFAM" id="SSF53328">
    <property type="entry name" value="Formyltransferase"/>
    <property type="match status" value="1"/>
</dbReference>
<gene>
    <name evidence="1" type="ORF">Asi02nite_04820</name>
</gene>
<reference evidence="1 2" key="1">
    <citation type="submission" date="2021-01" db="EMBL/GenBank/DDBJ databases">
        <title>Whole genome shotgun sequence of Asanoa siamensis NBRC 107932.</title>
        <authorList>
            <person name="Komaki H."/>
            <person name="Tamura T."/>
        </authorList>
    </citation>
    <scope>NUCLEOTIDE SEQUENCE [LARGE SCALE GENOMIC DNA]</scope>
    <source>
        <strain evidence="1 2">NBRC 107932</strain>
    </source>
</reference>
<dbReference type="InterPro" id="IPR047180">
    <property type="entry name" value="HoxX-like"/>
</dbReference>
<dbReference type="Gene3D" id="3.90.226.10">
    <property type="entry name" value="2-enoyl-CoA Hydratase, Chain A, domain 1"/>
    <property type="match status" value="1"/>
</dbReference>
<sequence length="567" mass="60889">MESRRVQRVLLLSNGFGGATMAAYCWLRDRGIQTAFQPAGSGAAMVDADLWYGPDLIFAPTLTAKVPAELFGKVVINHPGRIGDRGASSIDWGRWRRERFGGTTLLLAADGWDTGDIVHTTTFAYPAEPATKSWIYANPNRAAMLRGLAHLVDEVAPTPRPLDYAHADVLGRWNDVLRLGDATIDWSLTADEVVWRAAARDGAPGVLASLLGQSLRVYDVHPAGPARGDQGAVVGWLPDGAIRVATGPAGADGRRESVWIGYVRDGAFKQPASWWLRGQRGHCPVWEDGAVPYRPVTTTQRGAVAVITASAYNGAWSTFFCHAVAAAIAAVARRPDVEQIVLRGGGTGPFCNGINLNHVYAAPAGMEAEARANIRAINEVALALFQARRDGISVLVLLDGDAGAGGAFLSLCADVAVAVPGRTFNYHYVGMGGLTGSEFHTLTLPGRMPDEVARVGLLHDCLPLSADQALRQGLVDYLAPEGLSGPDLTEWVYELAANHGHPGKQADRQRWRPLPTEAELAETQERELRRIDADFASEEFQSAVTNFVLKRGGTAPRAATEYRGAYT</sequence>
<dbReference type="SUPFAM" id="SSF50486">
    <property type="entry name" value="FMT C-terminal domain-like"/>
    <property type="match status" value="1"/>
</dbReference>
<dbReference type="Gene3D" id="3.40.50.12230">
    <property type="match status" value="1"/>
</dbReference>
<dbReference type="InterPro" id="IPR029045">
    <property type="entry name" value="ClpP/crotonase-like_dom_sf"/>
</dbReference>
<protein>
    <submittedName>
        <fullName evidence="1">Formyl transferase</fullName>
    </submittedName>
</protein>
<comment type="caution">
    <text evidence="1">The sequence shown here is derived from an EMBL/GenBank/DDBJ whole genome shotgun (WGS) entry which is preliminary data.</text>
</comment>
<dbReference type="InterPro" id="IPR001753">
    <property type="entry name" value="Enoyl-CoA_hydra/iso"/>
</dbReference>
<dbReference type="InterPro" id="IPR011034">
    <property type="entry name" value="Formyl_transferase-like_C_sf"/>
</dbReference>
<keyword evidence="2" id="KW-1185">Reference proteome</keyword>
<dbReference type="RefSeq" id="WP_203710443.1">
    <property type="nucleotide sequence ID" value="NZ_BONE01000002.1"/>
</dbReference>
<name>A0ABQ4CI39_9ACTN</name>
<keyword evidence="1" id="KW-0808">Transferase</keyword>
<accession>A0ABQ4CI39</accession>
<organism evidence="1 2">
    <name type="scientific">Asanoa siamensis</name>
    <dbReference type="NCBI Taxonomy" id="926357"/>
    <lineage>
        <taxon>Bacteria</taxon>
        <taxon>Bacillati</taxon>
        <taxon>Actinomycetota</taxon>
        <taxon>Actinomycetes</taxon>
        <taxon>Micromonosporales</taxon>
        <taxon>Micromonosporaceae</taxon>
        <taxon>Asanoa</taxon>
    </lineage>
</organism>
<evidence type="ECO:0000313" key="2">
    <source>
        <dbReference type="Proteomes" id="UP000604117"/>
    </source>
</evidence>
<dbReference type="InterPro" id="IPR036477">
    <property type="entry name" value="Formyl_transf_N_sf"/>
</dbReference>
<dbReference type="CDD" id="cd06558">
    <property type="entry name" value="crotonase-like"/>
    <property type="match status" value="1"/>
</dbReference>
<dbReference type="Pfam" id="PF00378">
    <property type="entry name" value="ECH_1"/>
    <property type="match status" value="1"/>
</dbReference>
<dbReference type="Proteomes" id="UP000604117">
    <property type="component" value="Unassembled WGS sequence"/>
</dbReference>
<proteinExistence type="predicted"/>